<protein>
    <recommendedName>
        <fullName evidence="3 9">DNA repair protein RecN</fullName>
    </recommendedName>
    <alternativeName>
        <fullName evidence="8 9">Recombination protein N</fullName>
    </alternativeName>
</protein>
<proteinExistence type="inferred from homology"/>
<evidence type="ECO:0000256" key="10">
    <source>
        <dbReference type="SAM" id="Coils"/>
    </source>
</evidence>
<dbReference type="EMBL" id="BEXT01000001">
    <property type="protein sequence ID" value="GBC62796.1"/>
    <property type="molecule type" value="Genomic_DNA"/>
</dbReference>
<dbReference type="GO" id="GO:0006281">
    <property type="term" value="P:DNA repair"/>
    <property type="evidence" value="ECO:0007669"/>
    <property type="project" value="UniProtKB-KW"/>
</dbReference>
<keyword evidence="10" id="KW-0175">Coiled coil</keyword>
<dbReference type="PANTHER" id="PTHR11059:SF0">
    <property type="entry name" value="DNA REPAIR PROTEIN RECN"/>
    <property type="match status" value="1"/>
</dbReference>
<comment type="function">
    <text evidence="1 9">May be involved in recombinational repair of damaged DNA.</text>
</comment>
<evidence type="ECO:0000256" key="1">
    <source>
        <dbReference type="ARBA" id="ARBA00003618"/>
    </source>
</evidence>
<accession>A0A401G0S6</accession>
<evidence type="ECO:0000256" key="9">
    <source>
        <dbReference type="PIRNR" id="PIRNR003128"/>
    </source>
</evidence>
<evidence type="ECO:0000313" key="13">
    <source>
        <dbReference type="Proteomes" id="UP000288096"/>
    </source>
</evidence>
<dbReference type="InterPro" id="IPR004604">
    <property type="entry name" value="DNA_recomb/repair_RecN"/>
</dbReference>
<comment type="caution">
    <text evidence="12">The sequence shown here is derived from an EMBL/GenBank/DDBJ whole genome shotgun (WGS) entry which is preliminary data.</text>
</comment>
<evidence type="ECO:0000256" key="3">
    <source>
        <dbReference type="ARBA" id="ARBA00021315"/>
    </source>
</evidence>
<feature type="coiled-coil region" evidence="10">
    <location>
        <begin position="328"/>
        <end position="355"/>
    </location>
</feature>
<dbReference type="Gene3D" id="3.40.50.300">
    <property type="entry name" value="P-loop containing nucleotide triphosphate hydrolases"/>
    <property type="match status" value="2"/>
</dbReference>
<dbReference type="CDD" id="cd03241">
    <property type="entry name" value="ABC_RecN"/>
    <property type="match status" value="2"/>
</dbReference>
<dbReference type="FunFam" id="3.40.50.300:FF:000319">
    <property type="entry name" value="DNA repair protein RecN"/>
    <property type="match status" value="1"/>
</dbReference>
<dbReference type="InterPro" id="IPR027417">
    <property type="entry name" value="P-loop_NTPase"/>
</dbReference>
<keyword evidence="4" id="KW-0547">Nucleotide-binding</keyword>
<reference evidence="13" key="2">
    <citation type="submission" date="2019-01" db="EMBL/GenBank/DDBJ databases">
        <title>Genome sequence of Desulfonema ishimotonii strain Tokyo 01.</title>
        <authorList>
            <person name="Fukui M."/>
        </authorList>
    </citation>
    <scope>NUCLEOTIDE SEQUENCE [LARGE SCALE GENOMIC DNA]</scope>
    <source>
        <strain evidence="13">Tokyo 01</strain>
    </source>
</reference>
<evidence type="ECO:0000256" key="5">
    <source>
        <dbReference type="ARBA" id="ARBA00022763"/>
    </source>
</evidence>
<evidence type="ECO:0000313" key="12">
    <source>
        <dbReference type="EMBL" id="GBC62796.1"/>
    </source>
</evidence>
<name>A0A401G0S6_9BACT</name>
<evidence type="ECO:0000256" key="7">
    <source>
        <dbReference type="ARBA" id="ARBA00023204"/>
    </source>
</evidence>
<evidence type="ECO:0000256" key="8">
    <source>
        <dbReference type="ARBA" id="ARBA00033408"/>
    </source>
</evidence>
<dbReference type="GO" id="GO:0006310">
    <property type="term" value="P:DNA recombination"/>
    <property type="evidence" value="ECO:0007669"/>
    <property type="project" value="InterPro"/>
</dbReference>
<dbReference type="AlphaFoldDB" id="A0A401G0S6"/>
<keyword evidence="7 9" id="KW-0234">DNA repair</keyword>
<gene>
    <name evidence="12" type="ORF">DENIS_3773</name>
</gene>
<dbReference type="Pfam" id="PF02463">
    <property type="entry name" value="SMC_N"/>
    <property type="match status" value="1"/>
</dbReference>
<dbReference type="GO" id="GO:0005524">
    <property type="term" value="F:ATP binding"/>
    <property type="evidence" value="ECO:0007669"/>
    <property type="project" value="UniProtKB-KW"/>
</dbReference>
<dbReference type="NCBIfam" id="TIGR00634">
    <property type="entry name" value="recN"/>
    <property type="match status" value="1"/>
</dbReference>
<dbReference type="GO" id="GO:0009432">
    <property type="term" value="P:SOS response"/>
    <property type="evidence" value="ECO:0007669"/>
    <property type="project" value="TreeGrafter"/>
</dbReference>
<keyword evidence="5 9" id="KW-0227">DNA damage</keyword>
<dbReference type="Proteomes" id="UP000288096">
    <property type="component" value="Unassembled WGS sequence"/>
</dbReference>
<organism evidence="12 13">
    <name type="scientific">Desulfonema ishimotonii</name>
    <dbReference type="NCBI Taxonomy" id="45657"/>
    <lineage>
        <taxon>Bacteria</taxon>
        <taxon>Pseudomonadati</taxon>
        <taxon>Thermodesulfobacteriota</taxon>
        <taxon>Desulfobacteria</taxon>
        <taxon>Desulfobacterales</taxon>
        <taxon>Desulfococcaceae</taxon>
        <taxon>Desulfonema</taxon>
    </lineage>
</organism>
<dbReference type="GO" id="GO:0043590">
    <property type="term" value="C:bacterial nucleoid"/>
    <property type="evidence" value="ECO:0007669"/>
    <property type="project" value="TreeGrafter"/>
</dbReference>
<keyword evidence="6" id="KW-0067">ATP-binding</keyword>
<feature type="domain" description="RecF/RecN/SMC N-terminal" evidence="11">
    <location>
        <begin position="1"/>
        <end position="520"/>
    </location>
</feature>
<comment type="similarity">
    <text evidence="2 9">Belongs to the RecN family.</text>
</comment>
<evidence type="ECO:0000256" key="4">
    <source>
        <dbReference type="ARBA" id="ARBA00022741"/>
    </source>
</evidence>
<dbReference type="InterPro" id="IPR003395">
    <property type="entry name" value="RecF/RecN/SMC_N"/>
</dbReference>
<dbReference type="PANTHER" id="PTHR11059">
    <property type="entry name" value="DNA REPAIR PROTEIN RECN"/>
    <property type="match status" value="1"/>
</dbReference>
<dbReference type="SUPFAM" id="SSF52540">
    <property type="entry name" value="P-loop containing nucleoside triphosphate hydrolases"/>
    <property type="match status" value="2"/>
</dbReference>
<sequence>MLQELSIKNFAIIDDLQIRFSDGFTILSGETGAGKSIIINAVNLLLGSRATADFIRTGAETAELEALFGIEPESRAARILSENDLNPSEGLLIRRIIVRNGRHRIYINNRLSTSALLNAVTENLASISGQHAHQRLLDDEQHLLMLDQYGGLMPLREKVRDHFQEIQPLIRELDGLCALRDRQAEQRALLEFQRDEIRAADIRPGEDAELEQELVLLKNGEKLYEAVHGGIEELYSAQNAIVERLTEVKKQLEKACQLDPSLTPKAEQIADTTFRIEDIAEDLRDYLSHIRIDEKQLEATDERLNTLRKLRRKYGGSLEAVSVHLEAVETELASVENLSDRIAAAEQELAGKHGALSEIVRRLSEKRAGAGADLARKVEKELASLRMSNTRFGVALSPVPASAATPSWLRLGDGAVTETGADRATFIIAPNVGEALKPLTAIASGGELSRVVLALRAILVKTDAVGTVIFDEVDAGIGGSVAEIVGQKIASLGRYHQVICITHLAQIARFGDHHFRISKQVSAGRTRTTIRPLKQEDRVREIARMLGGVKMTQATLDHALEMFRER</sequence>
<dbReference type="PIRSF" id="PIRSF003128">
    <property type="entry name" value="RecN"/>
    <property type="match status" value="1"/>
</dbReference>
<keyword evidence="13" id="KW-1185">Reference proteome</keyword>
<evidence type="ECO:0000256" key="2">
    <source>
        <dbReference type="ARBA" id="ARBA00009441"/>
    </source>
</evidence>
<dbReference type="OrthoDB" id="9806954at2"/>
<reference evidence="13" key="1">
    <citation type="submission" date="2017-11" db="EMBL/GenBank/DDBJ databases">
        <authorList>
            <person name="Watanabe M."/>
            <person name="Kojima H."/>
        </authorList>
    </citation>
    <scope>NUCLEOTIDE SEQUENCE [LARGE SCALE GENOMIC DNA]</scope>
    <source>
        <strain evidence="13">Tokyo 01</strain>
    </source>
</reference>
<dbReference type="RefSeq" id="WP_124329946.1">
    <property type="nucleotide sequence ID" value="NZ_BEXT01000001.1"/>
</dbReference>
<evidence type="ECO:0000256" key="6">
    <source>
        <dbReference type="ARBA" id="ARBA00022840"/>
    </source>
</evidence>
<evidence type="ECO:0000259" key="11">
    <source>
        <dbReference type="Pfam" id="PF02463"/>
    </source>
</evidence>